<comment type="caution">
    <text evidence="1">The sequence shown here is derived from an EMBL/GenBank/DDBJ whole genome shotgun (WGS) entry which is preliminary data.</text>
</comment>
<reference evidence="1" key="1">
    <citation type="submission" date="2021-02" db="EMBL/GenBank/DDBJ databases">
        <title>First Annotated Genome of the Yellow-green Alga Tribonema minus.</title>
        <authorList>
            <person name="Mahan K.M."/>
        </authorList>
    </citation>
    <scope>NUCLEOTIDE SEQUENCE</scope>
    <source>
        <strain evidence="1">UTEX B ZZ1240</strain>
    </source>
</reference>
<accession>A0A835YLC0</accession>
<dbReference type="AlphaFoldDB" id="A0A835YLC0"/>
<keyword evidence="2" id="KW-1185">Reference proteome</keyword>
<protein>
    <submittedName>
        <fullName evidence="1">Uncharacterized protein</fullName>
    </submittedName>
</protein>
<name>A0A835YLC0_9STRA</name>
<proteinExistence type="predicted"/>
<evidence type="ECO:0000313" key="2">
    <source>
        <dbReference type="Proteomes" id="UP000664859"/>
    </source>
</evidence>
<organism evidence="1 2">
    <name type="scientific">Tribonema minus</name>
    <dbReference type="NCBI Taxonomy" id="303371"/>
    <lineage>
        <taxon>Eukaryota</taxon>
        <taxon>Sar</taxon>
        <taxon>Stramenopiles</taxon>
        <taxon>Ochrophyta</taxon>
        <taxon>PX clade</taxon>
        <taxon>Xanthophyceae</taxon>
        <taxon>Tribonematales</taxon>
        <taxon>Tribonemataceae</taxon>
        <taxon>Tribonema</taxon>
    </lineage>
</organism>
<sequence>MQSLMAVPCFRMRIIQNASQLAYARLHIGRTLQGPSRGQLIRLMSLAAADLAKQTVPAWRAVAPASAIAGSVRHITTAADAGSRSAGASGAEAADHEDARRHVLDEHWRLDKWQQDTLHLRCGAGMHTRQVGNLQDGALPQAAAGVLVQEPGAVWHPHKRLDQAAEYVWVEKSKEGKHIEWQERLALWAQHRRHLGRTLQISRWLSRDVLQRDYHTVFKATNPLLYRAFVTEQGVYAAEATQHFMRNHANQTAMLVVAWHTKARWSSTCVQHTVIP</sequence>
<dbReference type="EMBL" id="JAFCMP010000525">
    <property type="protein sequence ID" value="KAG5177359.1"/>
    <property type="molecule type" value="Genomic_DNA"/>
</dbReference>
<evidence type="ECO:0000313" key="1">
    <source>
        <dbReference type="EMBL" id="KAG5177359.1"/>
    </source>
</evidence>
<dbReference type="Proteomes" id="UP000664859">
    <property type="component" value="Unassembled WGS sequence"/>
</dbReference>
<gene>
    <name evidence="1" type="ORF">JKP88DRAFT_242067</name>
</gene>